<dbReference type="AlphaFoldDB" id="A8N962"/>
<dbReference type="GO" id="GO:0005634">
    <property type="term" value="C:nucleus"/>
    <property type="evidence" value="ECO:0007669"/>
    <property type="project" value="UniProtKB-SubCell"/>
</dbReference>
<dbReference type="eggNOG" id="KOG1721">
    <property type="taxonomic scope" value="Eukaryota"/>
</dbReference>
<dbReference type="GeneID" id="6007862"/>
<keyword evidence="9" id="KW-0539">Nucleus</keyword>
<dbReference type="SUPFAM" id="SSF57667">
    <property type="entry name" value="beta-beta-alpha zinc fingers"/>
    <property type="match status" value="5"/>
</dbReference>
<dbReference type="Gene3D" id="3.30.160.60">
    <property type="entry name" value="Classic Zinc Finger"/>
    <property type="match status" value="7"/>
</dbReference>
<dbReference type="FunFam" id="3.30.160.60:FF:000325">
    <property type="entry name" value="ZFP90 zinc finger protein"/>
    <property type="match status" value="1"/>
</dbReference>
<keyword evidence="14" id="KW-1185">Reference proteome</keyword>
<dbReference type="KEGG" id="cci:CC1G_00937"/>
<keyword evidence="7" id="KW-0238">DNA-binding</keyword>
<dbReference type="SMART" id="SM00355">
    <property type="entry name" value="ZnF_C2H2"/>
    <property type="match status" value="7"/>
</dbReference>
<keyword evidence="8" id="KW-0804">Transcription</keyword>
<dbReference type="Pfam" id="PF00096">
    <property type="entry name" value="zf-C2H2"/>
    <property type="match status" value="3"/>
</dbReference>
<dbReference type="RefSeq" id="XP_001831390.1">
    <property type="nucleotide sequence ID" value="XM_001831338.1"/>
</dbReference>
<accession>A8N962</accession>
<feature type="region of interest" description="Disordered" evidence="11">
    <location>
        <begin position="222"/>
        <end position="279"/>
    </location>
</feature>
<name>A8N962_COPC7</name>
<keyword evidence="3" id="KW-0677">Repeat</keyword>
<proteinExistence type="predicted"/>
<dbReference type="FunFam" id="3.30.160.60:FF:000125">
    <property type="entry name" value="Putative zinc finger protein 143"/>
    <property type="match status" value="1"/>
</dbReference>
<evidence type="ECO:0000256" key="3">
    <source>
        <dbReference type="ARBA" id="ARBA00022737"/>
    </source>
</evidence>
<evidence type="ECO:0000259" key="12">
    <source>
        <dbReference type="PROSITE" id="PS50157"/>
    </source>
</evidence>
<dbReference type="FunFam" id="3.30.160.60:FF:000032">
    <property type="entry name" value="Krueppel-like factor 4"/>
    <property type="match status" value="1"/>
</dbReference>
<keyword evidence="5" id="KW-0862">Zinc</keyword>
<dbReference type="InParanoid" id="A8N962"/>
<evidence type="ECO:0000256" key="8">
    <source>
        <dbReference type="ARBA" id="ARBA00023163"/>
    </source>
</evidence>
<evidence type="ECO:0000256" key="5">
    <source>
        <dbReference type="ARBA" id="ARBA00022833"/>
    </source>
</evidence>
<protein>
    <submittedName>
        <fullName evidence="13">Zinc finger protein 169</fullName>
    </submittedName>
</protein>
<evidence type="ECO:0000256" key="9">
    <source>
        <dbReference type="ARBA" id="ARBA00023242"/>
    </source>
</evidence>
<feature type="domain" description="C2H2-type" evidence="12">
    <location>
        <begin position="435"/>
        <end position="464"/>
    </location>
</feature>
<dbReference type="OrthoDB" id="3437960at2759"/>
<evidence type="ECO:0000256" key="1">
    <source>
        <dbReference type="ARBA" id="ARBA00004123"/>
    </source>
</evidence>
<feature type="domain" description="C2H2-type" evidence="12">
    <location>
        <begin position="377"/>
        <end position="406"/>
    </location>
</feature>
<evidence type="ECO:0000256" key="4">
    <source>
        <dbReference type="ARBA" id="ARBA00022771"/>
    </source>
</evidence>
<evidence type="ECO:0000313" key="13">
    <source>
        <dbReference type="EMBL" id="EAU90553.1"/>
    </source>
</evidence>
<evidence type="ECO:0000313" key="14">
    <source>
        <dbReference type="Proteomes" id="UP000001861"/>
    </source>
</evidence>
<organism evidence="13 14">
    <name type="scientific">Coprinopsis cinerea (strain Okayama-7 / 130 / ATCC MYA-4618 / FGSC 9003)</name>
    <name type="common">Inky cap fungus</name>
    <name type="synonym">Hormographiella aspergillata</name>
    <dbReference type="NCBI Taxonomy" id="240176"/>
    <lineage>
        <taxon>Eukaryota</taxon>
        <taxon>Fungi</taxon>
        <taxon>Dikarya</taxon>
        <taxon>Basidiomycota</taxon>
        <taxon>Agaricomycotina</taxon>
        <taxon>Agaricomycetes</taxon>
        <taxon>Agaricomycetidae</taxon>
        <taxon>Agaricales</taxon>
        <taxon>Agaricineae</taxon>
        <taxon>Psathyrellaceae</taxon>
        <taxon>Coprinopsis</taxon>
    </lineage>
</organism>
<dbReference type="InterPro" id="IPR036236">
    <property type="entry name" value="Znf_C2H2_sf"/>
</dbReference>
<feature type="compositionally biased region" description="Low complexity" evidence="11">
    <location>
        <begin position="269"/>
        <end position="278"/>
    </location>
</feature>
<evidence type="ECO:0000256" key="6">
    <source>
        <dbReference type="ARBA" id="ARBA00023015"/>
    </source>
</evidence>
<dbReference type="GO" id="GO:0008270">
    <property type="term" value="F:zinc ion binding"/>
    <property type="evidence" value="ECO:0007669"/>
    <property type="project" value="UniProtKB-KW"/>
</dbReference>
<keyword evidence="6" id="KW-0805">Transcription regulation</keyword>
<dbReference type="PANTHER" id="PTHR45718:SF6">
    <property type="entry name" value="ZINC FINGER PROTEIN GLI2"/>
    <property type="match status" value="1"/>
</dbReference>
<keyword evidence="4 10" id="KW-0863">Zinc-finger</keyword>
<evidence type="ECO:0000256" key="2">
    <source>
        <dbReference type="ARBA" id="ARBA00022723"/>
    </source>
</evidence>
<reference evidence="13 14" key="1">
    <citation type="journal article" date="2010" name="Proc. Natl. Acad. Sci. U.S.A.">
        <title>Insights into evolution of multicellular fungi from the assembled chromosomes of the mushroom Coprinopsis cinerea (Coprinus cinereus).</title>
        <authorList>
            <person name="Stajich J.E."/>
            <person name="Wilke S.K."/>
            <person name="Ahren D."/>
            <person name="Au C.H."/>
            <person name="Birren B.W."/>
            <person name="Borodovsky M."/>
            <person name="Burns C."/>
            <person name="Canback B."/>
            <person name="Casselton L.A."/>
            <person name="Cheng C.K."/>
            <person name="Deng J."/>
            <person name="Dietrich F.S."/>
            <person name="Fargo D.C."/>
            <person name="Farman M.L."/>
            <person name="Gathman A.C."/>
            <person name="Goldberg J."/>
            <person name="Guigo R."/>
            <person name="Hoegger P.J."/>
            <person name="Hooker J.B."/>
            <person name="Huggins A."/>
            <person name="James T.Y."/>
            <person name="Kamada T."/>
            <person name="Kilaru S."/>
            <person name="Kodira C."/>
            <person name="Kues U."/>
            <person name="Kupfer D."/>
            <person name="Kwan H.S."/>
            <person name="Lomsadze A."/>
            <person name="Li W."/>
            <person name="Lilly W.W."/>
            <person name="Ma L.J."/>
            <person name="Mackey A.J."/>
            <person name="Manning G."/>
            <person name="Martin F."/>
            <person name="Muraguchi H."/>
            <person name="Natvig D.O."/>
            <person name="Palmerini H."/>
            <person name="Ramesh M.A."/>
            <person name="Rehmeyer C.J."/>
            <person name="Roe B.A."/>
            <person name="Shenoy N."/>
            <person name="Stanke M."/>
            <person name="Ter-Hovhannisyan V."/>
            <person name="Tunlid A."/>
            <person name="Velagapudi R."/>
            <person name="Vision T.J."/>
            <person name="Zeng Q."/>
            <person name="Zolan M.E."/>
            <person name="Pukkila P.J."/>
        </authorList>
    </citation>
    <scope>NUCLEOTIDE SEQUENCE [LARGE SCALE GENOMIC DNA]</scope>
    <source>
        <strain evidence="14">Okayama-7 / 130 / ATCC MYA-4618 / FGSC 9003</strain>
    </source>
</reference>
<feature type="domain" description="C2H2-type" evidence="12">
    <location>
        <begin position="315"/>
        <end position="348"/>
    </location>
</feature>
<evidence type="ECO:0000256" key="7">
    <source>
        <dbReference type="ARBA" id="ARBA00023125"/>
    </source>
</evidence>
<comment type="subcellular location">
    <subcellularLocation>
        <location evidence="1">Nucleus</location>
    </subcellularLocation>
</comment>
<dbReference type="PROSITE" id="PS00028">
    <property type="entry name" value="ZINC_FINGER_C2H2_1"/>
    <property type="match status" value="6"/>
</dbReference>
<dbReference type="GO" id="GO:0000978">
    <property type="term" value="F:RNA polymerase II cis-regulatory region sequence-specific DNA binding"/>
    <property type="evidence" value="ECO:0007669"/>
    <property type="project" value="TreeGrafter"/>
</dbReference>
<feature type="compositionally biased region" description="Low complexity" evidence="11">
    <location>
        <begin position="224"/>
        <end position="252"/>
    </location>
</feature>
<evidence type="ECO:0000256" key="11">
    <source>
        <dbReference type="SAM" id="MobiDB-lite"/>
    </source>
</evidence>
<keyword evidence="2" id="KW-0479">Metal-binding</keyword>
<gene>
    <name evidence="13" type="ORF">CC1G_00937</name>
</gene>
<dbReference type="InterPro" id="IPR013087">
    <property type="entry name" value="Znf_C2H2_type"/>
</dbReference>
<evidence type="ECO:0000256" key="10">
    <source>
        <dbReference type="PROSITE-ProRule" id="PRU00042"/>
    </source>
</evidence>
<feature type="domain" description="C2H2-type" evidence="12">
    <location>
        <begin position="349"/>
        <end position="376"/>
    </location>
</feature>
<dbReference type="PANTHER" id="PTHR45718">
    <property type="entry name" value="TRANSCRIPTIONAL ACTIVATOR CUBITUS INTERRUPTUS"/>
    <property type="match status" value="1"/>
</dbReference>
<feature type="domain" description="C2H2-type" evidence="12">
    <location>
        <begin position="282"/>
        <end position="312"/>
    </location>
</feature>
<dbReference type="InterPro" id="IPR043359">
    <property type="entry name" value="GLI-like"/>
</dbReference>
<feature type="domain" description="C2H2-type" evidence="12">
    <location>
        <begin position="407"/>
        <end position="434"/>
    </location>
</feature>
<dbReference type="EMBL" id="AACS02000007">
    <property type="protein sequence ID" value="EAU90553.1"/>
    <property type="molecule type" value="Genomic_DNA"/>
</dbReference>
<dbReference type="VEuPathDB" id="FungiDB:CC1G_00937"/>
<dbReference type="Proteomes" id="UP000001861">
    <property type="component" value="Unassembled WGS sequence"/>
</dbReference>
<dbReference type="FunFam" id="3.30.160.60:FF:000072">
    <property type="entry name" value="zinc finger protein 143 isoform X1"/>
    <property type="match status" value="1"/>
</dbReference>
<dbReference type="PROSITE" id="PS50157">
    <property type="entry name" value="ZINC_FINGER_C2H2_2"/>
    <property type="match status" value="6"/>
</dbReference>
<comment type="caution">
    <text evidence="13">The sequence shown here is derived from an EMBL/GenBank/DDBJ whole genome shotgun (WGS) entry which is preliminary data.</text>
</comment>
<dbReference type="GO" id="GO:0000981">
    <property type="term" value="F:DNA-binding transcription factor activity, RNA polymerase II-specific"/>
    <property type="evidence" value="ECO:0007669"/>
    <property type="project" value="UniProtKB-ARBA"/>
</dbReference>
<sequence length="472" mass="52248">MDVYPPQLQCCNDYHEYLPDPKANRGINPNPQQQSWDNSAWNWCTDCPPPQESIPPSPASNIAQSVPPTPQFNPLASFVQEPQQQHQFQPLPSPYLNPSPLPEKCMWNNCDAAFATLSDLVGHVNLVHLRPSEIPAPQQQTHVATSSQTHVGTNTATSTDFDMSLSCLWDSCSTSVTPQNISGPSSAPELGNNPFSALETHLLRDHLGLNLAHLAALRNKKQVQQEQAPSQQALSPPLSQPATQPVQEQYQQPAPPAPEEPVFNRPISKHPSPSSSSDSEIHRCGWKGCNAVFTSCDELTSHLNVAHVGSGKAHYECFWEGCNRNGEQGFSSKQKICRHLQSHTGHRPFQCQICHQNFSEAATLQQHMRRHTRERPYACDFPGCGKAFAIMGALTIHKRIHNGLKPFKCKYCDKAFSESSNLSKHLRVHTGARPYSCTEPGCGKSFARPDQLNRHMGVHRKNADAARAIPAQ</sequence>
<dbReference type="OMA" id="KRTHNGH"/>